<dbReference type="InterPro" id="IPR056818">
    <property type="entry name" value="GlmU/GlgC-like_hexapep"/>
</dbReference>
<dbReference type="NCBIfam" id="NF001947">
    <property type="entry name" value="PRK00725.1"/>
    <property type="match status" value="1"/>
</dbReference>
<dbReference type="AlphaFoldDB" id="A0A3S0I5T4"/>
<dbReference type="NCBIfam" id="NF002023">
    <property type="entry name" value="PRK00844.1"/>
    <property type="match status" value="1"/>
</dbReference>
<feature type="site" description="Could play a key role in the communication between the regulatory and the substrate sites" evidence="9">
    <location>
        <position position="69"/>
    </location>
</feature>
<feature type="binding site" evidence="9">
    <location>
        <begin position="192"/>
        <end position="193"/>
    </location>
    <ligand>
        <name>alpha-D-glucose 1-phosphate</name>
        <dbReference type="ChEBI" id="CHEBI:58601"/>
    </ligand>
</feature>
<dbReference type="UniPathway" id="UPA00164"/>
<dbReference type="Pfam" id="PF00483">
    <property type="entry name" value="NTP_transferase"/>
    <property type="match status" value="1"/>
</dbReference>
<feature type="binding site" evidence="9">
    <location>
        <position position="112"/>
    </location>
    <ligand>
        <name>alpha-D-glucose 1-phosphate</name>
        <dbReference type="ChEBI" id="CHEBI:58601"/>
    </ligand>
</feature>
<keyword evidence="8 9" id="KW-0119">Carbohydrate metabolism</keyword>
<evidence type="ECO:0000256" key="9">
    <source>
        <dbReference type="HAMAP-Rule" id="MF_00624"/>
    </source>
</evidence>
<evidence type="ECO:0000256" key="7">
    <source>
        <dbReference type="ARBA" id="ARBA00023056"/>
    </source>
</evidence>
<evidence type="ECO:0000259" key="11">
    <source>
        <dbReference type="Pfam" id="PF24894"/>
    </source>
</evidence>
<dbReference type="InterPro" id="IPR005835">
    <property type="entry name" value="NTP_transferase_dom"/>
</dbReference>
<keyword evidence="3 9" id="KW-0808">Transferase</keyword>
<dbReference type="OrthoDB" id="9801810at2"/>
<comment type="pathway">
    <text evidence="9">Glycan biosynthesis; glycogen biosynthesis.</text>
</comment>
<dbReference type="CDD" id="cd02508">
    <property type="entry name" value="ADP_Glucose_PP"/>
    <property type="match status" value="1"/>
</dbReference>
<comment type="subunit">
    <text evidence="9">Homotetramer.</text>
</comment>
<dbReference type="InterPro" id="IPR011004">
    <property type="entry name" value="Trimer_LpxA-like_sf"/>
</dbReference>
<gene>
    <name evidence="9 12" type="primary">glgC</name>
    <name evidence="12" type="ORF">EJ104_09665</name>
</gene>
<dbReference type="PANTHER" id="PTHR43523">
    <property type="entry name" value="GLUCOSE-1-PHOSPHATE ADENYLYLTRANSFERASE-RELATED"/>
    <property type="match status" value="1"/>
</dbReference>
<dbReference type="CDD" id="cd04651">
    <property type="entry name" value="LbH_G1P_AT_C"/>
    <property type="match status" value="1"/>
</dbReference>
<feature type="site" description="Could play a key role in the communication between the regulatory and the substrate sites" evidence="9">
    <location>
        <position position="111"/>
    </location>
</feature>
<dbReference type="PROSITE" id="PS00808">
    <property type="entry name" value="ADP_GLC_PYROPHOSPH_1"/>
    <property type="match status" value="1"/>
</dbReference>
<feature type="binding site" evidence="9">
    <location>
        <position position="210"/>
    </location>
    <ligand>
        <name>alpha-D-glucose 1-phosphate</name>
        <dbReference type="ChEBI" id="CHEBI:58601"/>
    </ligand>
</feature>
<keyword evidence="6 9" id="KW-0067">ATP-binding</keyword>
<name>A0A3S0I5T4_9DEIO</name>
<evidence type="ECO:0000256" key="6">
    <source>
        <dbReference type="ARBA" id="ARBA00022840"/>
    </source>
</evidence>
<dbReference type="Proteomes" id="UP000277766">
    <property type="component" value="Unassembled WGS sequence"/>
</dbReference>
<dbReference type="InterPro" id="IPR005836">
    <property type="entry name" value="ADP_Glu_pyroP_CS"/>
</dbReference>
<evidence type="ECO:0000256" key="4">
    <source>
        <dbReference type="ARBA" id="ARBA00022695"/>
    </source>
</evidence>
<dbReference type="SUPFAM" id="SSF53448">
    <property type="entry name" value="Nucleotide-diphospho-sugar transferases"/>
    <property type="match status" value="1"/>
</dbReference>
<evidence type="ECO:0000256" key="5">
    <source>
        <dbReference type="ARBA" id="ARBA00022741"/>
    </source>
</evidence>
<dbReference type="EMBL" id="RXPE01000021">
    <property type="protein sequence ID" value="RTR25810.1"/>
    <property type="molecule type" value="Genomic_DNA"/>
</dbReference>
<evidence type="ECO:0000259" key="10">
    <source>
        <dbReference type="Pfam" id="PF00483"/>
    </source>
</evidence>
<comment type="catalytic activity">
    <reaction evidence="9">
        <text>alpha-D-glucose 1-phosphate + ATP + H(+) = ADP-alpha-D-glucose + diphosphate</text>
        <dbReference type="Rhea" id="RHEA:12120"/>
        <dbReference type="ChEBI" id="CHEBI:15378"/>
        <dbReference type="ChEBI" id="CHEBI:30616"/>
        <dbReference type="ChEBI" id="CHEBI:33019"/>
        <dbReference type="ChEBI" id="CHEBI:57498"/>
        <dbReference type="ChEBI" id="CHEBI:58601"/>
        <dbReference type="EC" id="2.7.7.27"/>
    </reaction>
</comment>
<dbReference type="SUPFAM" id="SSF51161">
    <property type="entry name" value="Trimeric LpxA-like enzymes"/>
    <property type="match status" value="1"/>
</dbReference>
<dbReference type="Pfam" id="PF24894">
    <property type="entry name" value="Hexapep_GlmU"/>
    <property type="match status" value="1"/>
</dbReference>
<dbReference type="InterPro" id="IPR029044">
    <property type="entry name" value="Nucleotide-diphossugar_trans"/>
</dbReference>
<comment type="function">
    <text evidence="9">Involved in the biosynthesis of ADP-glucose, a building block required for the elongation reactions to produce glycogen. Catalyzes the reaction between ATP and alpha-D-glucose 1-phosphate (G1P) to produce pyrophosphate and ADP-Glc.</text>
</comment>
<keyword evidence="7 9" id="KW-0320">Glycogen biosynthesis</keyword>
<feature type="domain" description="Glucose-1-phosphate adenylyltransferase/Bifunctional protein GlmU-like C-terminal hexapeptide" evidence="11">
    <location>
        <begin position="313"/>
        <end position="417"/>
    </location>
</feature>
<evidence type="ECO:0000313" key="12">
    <source>
        <dbReference type="EMBL" id="RTR25810.1"/>
    </source>
</evidence>
<keyword evidence="2 9" id="KW-0321">Glycogen metabolism</keyword>
<keyword evidence="5 9" id="KW-0547">Nucleotide-binding</keyword>
<organism evidence="12 13">
    <name type="scientific">Deinococcus radiophilus</name>
    <dbReference type="NCBI Taxonomy" id="32062"/>
    <lineage>
        <taxon>Bacteria</taxon>
        <taxon>Thermotogati</taxon>
        <taxon>Deinococcota</taxon>
        <taxon>Deinococci</taxon>
        <taxon>Deinococcales</taxon>
        <taxon>Deinococcaceae</taxon>
        <taxon>Deinococcus</taxon>
    </lineage>
</organism>
<sequence>MAGDPKGTAIMKPRVLGIILAGGQGSRLAPLTSLRSKPSVPFGGKYRIIDFAINNLINSGIFSVYVLTQYKAQSLTEHISRGWRFGSFLPDYFVTVVPAQMTLYEELGSAWYRGTADSVYQNLNLVEDFDADYIAILSGDHIYKMNLEHMLEQHIAARADVSIAAFPMSRSEAHRFGVMQVDGENRVTEFLEKPSDPPGTPDDPEVSLTSMGNYIFSRRALMELLDYSINADDQGFDFGQDVIPYALRSDYHVHAYDFHQNTIPGQDLPNSYWRDVGTIDAYFEANMDLISVNPEYGLYNSKWPLRTTSEFSPPVKFVHESEGRKGQAFNTIMAGGVIVSGGTVRDSVLGRDVRINSYSLVEQCVLFDSVNVGRGCQLRQVIVDKDVEIPPNTKIGYNHEHDRARGLTVSEGGVVVVPKGFIFQRN</sequence>
<feature type="binding site" evidence="9">
    <location>
        <position position="177"/>
    </location>
    <ligand>
        <name>alpha-D-glucose 1-phosphate</name>
        <dbReference type="ChEBI" id="CHEBI:58601"/>
    </ligand>
</feature>
<proteinExistence type="inferred from homology"/>
<accession>A0A3S0I5T4</accession>
<protein>
    <recommendedName>
        <fullName evidence="9">Glucose-1-phosphate adenylyltransferase</fullName>
        <ecNumber evidence="9">2.7.7.27</ecNumber>
    </recommendedName>
    <alternativeName>
        <fullName evidence="9">ADP-glucose pyrophosphorylase</fullName>
        <shortName evidence="9">ADPGlc PPase</shortName>
    </alternativeName>
    <alternativeName>
        <fullName evidence="9">ADP-glucose synthase</fullName>
    </alternativeName>
</protein>
<dbReference type="HAMAP" id="MF_00624">
    <property type="entry name" value="GlgC"/>
    <property type="match status" value="1"/>
</dbReference>
<keyword evidence="13" id="KW-1185">Reference proteome</keyword>
<dbReference type="PROSITE" id="PS00809">
    <property type="entry name" value="ADP_GLC_PYROPHOSPH_2"/>
    <property type="match status" value="1"/>
</dbReference>
<evidence type="ECO:0000256" key="3">
    <source>
        <dbReference type="ARBA" id="ARBA00022679"/>
    </source>
</evidence>
<feature type="domain" description="Nucleotidyl transferase" evidence="10">
    <location>
        <begin position="17"/>
        <end position="289"/>
    </location>
</feature>
<dbReference type="GO" id="GO:0005524">
    <property type="term" value="F:ATP binding"/>
    <property type="evidence" value="ECO:0007669"/>
    <property type="project" value="UniProtKB-KW"/>
</dbReference>
<comment type="similarity">
    <text evidence="1 9">Belongs to the bacterial/plant glucose-1-phosphate adenylyltransferase family.</text>
</comment>
<dbReference type="InterPro" id="IPR023049">
    <property type="entry name" value="GlgC_bac"/>
</dbReference>
<dbReference type="Gene3D" id="2.160.10.10">
    <property type="entry name" value="Hexapeptide repeat proteins"/>
    <property type="match status" value="1"/>
</dbReference>
<keyword evidence="4 9" id="KW-0548">Nucleotidyltransferase</keyword>
<dbReference type="PANTHER" id="PTHR43523:SF2">
    <property type="entry name" value="GLUCOSE-1-PHOSPHATE ADENYLYLTRANSFERASE"/>
    <property type="match status" value="1"/>
</dbReference>
<evidence type="ECO:0000256" key="1">
    <source>
        <dbReference type="ARBA" id="ARBA00010443"/>
    </source>
</evidence>
<dbReference type="GO" id="GO:0005978">
    <property type="term" value="P:glycogen biosynthetic process"/>
    <property type="evidence" value="ECO:0007669"/>
    <property type="project" value="UniProtKB-UniRule"/>
</dbReference>
<dbReference type="NCBIfam" id="TIGR02091">
    <property type="entry name" value="glgC"/>
    <property type="match status" value="1"/>
</dbReference>
<reference evidence="12 13" key="1">
    <citation type="submission" date="2018-12" db="EMBL/GenBank/DDBJ databases">
        <title>Deinococcus radiophilus ATCC 27603 genome sequencing and assembly.</title>
        <authorList>
            <person name="Maclea K.S."/>
            <person name="Maynard C.R."/>
        </authorList>
    </citation>
    <scope>NUCLEOTIDE SEQUENCE [LARGE SCALE GENOMIC DNA]</scope>
    <source>
        <strain evidence="12 13">ATCC 27603</strain>
    </source>
</reference>
<evidence type="ECO:0000256" key="2">
    <source>
        <dbReference type="ARBA" id="ARBA00022600"/>
    </source>
</evidence>
<dbReference type="InterPro" id="IPR011831">
    <property type="entry name" value="ADP-Glc_PPase"/>
</dbReference>
<evidence type="ECO:0000256" key="8">
    <source>
        <dbReference type="ARBA" id="ARBA00023277"/>
    </source>
</evidence>
<comment type="caution">
    <text evidence="12">The sequence shown here is derived from an EMBL/GenBank/DDBJ whole genome shotgun (WGS) entry which is preliminary data.</text>
</comment>
<dbReference type="GO" id="GO:0008878">
    <property type="term" value="F:glucose-1-phosphate adenylyltransferase activity"/>
    <property type="evidence" value="ECO:0007669"/>
    <property type="project" value="UniProtKB-UniRule"/>
</dbReference>
<dbReference type="Gene3D" id="3.90.550.10">
    <property type="entry name" value="Spore Coat Polysaccharide Biosynthesis Protein SpsA, Chain A"/>
    <property type="match status" value="1"/>
</dbReference>
<dbReference type="EC" id="2.7.7.27" evidence="9"/>
<evidence type="ECO:0000313" key="13">
    <source>
        <dbReference type="Proteomes" id="UP000277766"/>
    </source>
</evidence>